<sequence>MKSNVQLILDQNEAPIFAVLPYAEYTRLIANQSNPKEALTAPSLLSEDRRYIRLPHGGPGAKLDVVELLDWLNARAITDLAINQRAQTLDKFPQDQSMTLDPIIRRVFLPESSPYKNTMQAVAEVVDALVETGCFKRIKKSYPSFYRAVNALEIDWTEASQFLKGRAN</sequence>
<dbReference type="Proteomes" id="UP001150728">
    <property type="component" value="Unassembled WGS sequence"/>
</dbReference>
<dbReference type="EMBL" id="JANIAM010000015">
    <property type="protein sequence ID" value="MDD2113824.1"/>
    <property type="molecule type" value="Genomic_DNA"/>
</dbReference>
<name>A0A9X4DHF2_9PSED</name>
<comment type="caution">
    <text evidence="1">The sequence shown here is derived from an EMBL/GenBank/DDBJ whole genome shotgun (WGS) entry which is preliminary data.</text>
</comment>
<dbReference type="RefSeq" id="WP_274120519.1">
    <property type="nucleotide sequence ID" value="NZ_JANIAM010000015.1"/>
</dbReference>
<evidence type="ECO:0000313" key="1">
    <source>
        <dbReference type="EMBL" id="MDD2113824.1"/>
    </source>
</evidence>
<dbReference type="AlphaFoldDB" id="A0A9X4DHF2"/>
<proteinExistence type="predicted"/>
<accession>A0A9X4DHF2</accession>
<organism evidence="1 2">
    <name type="scientific">Pseudomonas asiatica</name>
    <dbReference type="NCBI Taxonomy" id="2219225"/>
    <lineage>
        <taxon>Bacteria</taxon>
        <taxon>Pseudomonadati</taxon>
        <taxon>Pseudomonadota</taxon>
        <taxon>Gammaproteobacteria</taxon>
        <taxon>Pseudomonadales</taxon>
        <taxon>Pseudomonadaceae</taxon>
        <taxon>Pseudomonas</taxon>
    </lineage>
</organism>
<evidence type="ECO:0000313" key="2">
    <source>
        <dbReference type="Proteomes" id="UP001150728"/>
    </source>
</evidence>
<gene>
    <name evidence="1" type="ORF">NP554_18780</name>
</gene>
<protein>
    <submittedName>
        <fullName evidence="1">Uncharacterized protein</fullName>
    </submittedName>
</protein>
<reference evidence="1" key="1">
    <citation type="submission" date="2022-07" db="EMBL/GenBank/DDBJ databases">
        <title>Multi-strain Analysis of Pseudomonas putida Reveals Metabolic and Genetic Diversity.</title>
        <authorList>
            <person name="Monk J.M."/>
        </authorList>
    </citation>
    <scope>NUCLEOTIDE SEQUENCE</scope>
    <source>
        <strain evidence="1">17633</strain>
    </source>
</reference>